<gene>
    <name evidence="8" type="ORF">FB382_002353</name>
</gene>
<evidence type="ECO:0000256" key="6">
    <source>
        <dbReference type="ARBA" id="ARBA00023136"/>
    </source>
</evidence>
<dbReference type="RefSeq" id="WP_182539351.1">
    <property type="nucleotide sequence ID" value="NZ_JACGXA010000001.1"/>
</dbReference>
<dbReference type="EMBL" id="JACGXA010000001">
    <property type="protein sequence ID" value="MBA8804062.1"/>
    <property type="molecule type" value="Genomic_DNA"/>
</dbReference>
<keyword evidence="4 7" id="KW-0812">Transmembrane</keyword>
<keyword evidence="6 7" id="KW-0472">Membrane</keyword>
<dbReference type="CDD" id="cd06173">
    <property type="entry name" value="MFS_MefA_like"/>
    <property type="match status" value="1"/>
</dbReference>
<evidence type="ECO:0000256" key="3">
    <source>
        <dbReference type="ARBA" id="ARBA00022475"/>
    </source>
</evidence>
<feature type="transmembrane region" description="Helical" evidence="7">
    <location>
        <begin position="356"/>
        <end position="377"/>
    </location>
</feature>
<feature type="transmembrane region" description="Helical" evidence="7">
    <location>
        <begin position="12"/>
        <end position="37"/>
    </location>
</feature>
<organism evidence="8 9">
    <name type="scientific">Nocardioides ginsengisegetis</name>
    <dbReference type="NCBI Taxonomy" id="661491"/>
    <lineage>
        <taxon>Bacteria</taxon>
        <taxon>Bacillati</taxon>
        <taxon>Actinomycetota</taxon>
        <taxon>Actinomycetes</taxon>
        <taxon>Propionibacteriales</taxon>
        <taxon>Nocardioidaceae</taxon>
        <taxon>Nocardioides</taxon>
    </lineage>
</organism>
<feature type="transmembrane region" description="Helical" evidence="7">
    <location>
        <begin position="43"/>
        <end position="64"/>
    </location>
</feature>
<comment type="caution">
    <text evidence="8">The sequence shown here is derived from an EMBL/GenBank/DDBJ whole genome shotgun (WGS) entry which is preliminary data.</text>
</comment>
<dbReference type="PANTHER" id="PTHR23513:SF6">
    <property type="entry name" value="MAJOR FACILITATOR SUPERFAMILY ASSOCIATED DOMAIN-CONTAINING PROTEIN"/>
    <property type="match status" value="1"/>
</dbReference>
<reference evidence="8 9" key="1">
    <citation type="submission" date="2020-07" db="EMBL/GenBank/DDBJ databases">
        <title>Sequencing the genomes of 1000 actinobacteria strains.</title>
        <authorList>
            <person name="Klenk H.-P."/>
        </authorList>
    </citation>
    <scope>NUCLEOTIDE SEQUENCE [LARGE SCALE GENOMIC DNA]</scope>
    <source>
        <strain evidence="8 9">DSM 21349</strain>
    </source>
</reference>
<evidence type="ECO:0000313" key="9">
    <source>
        <dbReference type="Proteomes" id="UP000580910"/>
    </source>
</evidence>
<dbReference type="InterPro" id="IPR036259">
    <property type="entry name" value="MFS_trans_sf"/>
</dbReference>
<feature type="transmembrane region" description="Helical" evidence="7">
    <location>
        <begin position="235"/>
        <end position="254"/>
    </location>
</feature>
<accession>A0A7W3J0J5</accession>
<name>A0A7W3J0J5_9ACTN</name>
<feature type="transmembrane region" description="Helical" evidence="7">
    <location>
        <begin position="76"/>
        <end position="98"/>
    </location>
</feature>
<evidence type="ECO:0000313" key="8">
    <source>
        <dbReference type="EMBL" id="MBA8804062.1"/>
    </source>
</evidence>
<sequence length="416" mass="43743">MRPTILRDPHFLRYLLARALSATGSVATLVALPVLVYRTSHDAGLTALVAGCQAAPYLLFGLFSGALTDRWNRHRVMVVADVLSTLLLATIPLAALLGRVTVPHVLAVAFLGPTIGVFLDGAVFGALPMIVGRDRIAAATSATWSVQSVLEIVVPSVVGVLIAVLDPAWLLGFDAVTFAVSAVLVSGITRPLYDASRPRPPLTAGLVLRDIREGLAWLGGHAGVRTMTLTSAIQNLSLGGYMALTVVWLDRVLGLGTEGWRFGITYAAWALGGLVASLSLPRLIHFLTPAQITLGVLPAGAVIGIVVSRLGTWWLVAPLMVAWSYAATMAAINAVSYRQQVTPEHLLGRVNTAGRMLSWGVGWTGGALLSGLVVGPLGLRATMLAFACVQLVAVAVAWTSPLRRAAEAGPERQAVL</sequence>
<dbReference type="AlphaFoldDB" id="A0A7W3J0J5"/>
<feature type="transmembrane region" description="Helical" evidence="7">
    <location>
        <begin position="169"/>
        <end position="189"/>
    </location>
</feature>
<feature type="transmembrane region" description="Helical" evidence="7">
    <location>
        <begin position="313"/>
        <end position="335"/>
    </location>
</feature>
<protein>
    <submittedName>
        <fullName evidence="8">MFS family permease</fullName>
    </submittedName>
</protein>
<keyword evidence="9" id="KW-1185">Reference proteome</keyword>
<feature type="transmembrane region" description="Helical" evidence="7">
    <location>
        <begin position="383"/>
        <end position="402"/>
    </location>
</feature>
<feature type="transmembrane region" description="Helical" evidence="7">
    <location>
        <begin position="104"/>
        <end position="130"/>
    </location>
</feature>
<evidence type="ECO:0000256" key="2">
    <source>
        <dbReference type="ARBA" id="ARBA00022448"/>
    </source>
</evidence>
<keyword evidence="5 7" id="KW-1133">Transmembrane helix</keyword>
<evidence type="ECO:0000256" key="1">
    <source>
        <dbReference type="ARBA" id="ARBA00004651"/>
    </source>
</evidence>
<feature type="transmembrane region" description="Helical" evidence="7">
    <location>
        <begin position="260"/>
        <end position="280"/>
    </location>
</feature>
<comment type="subcellular location">
    <subcellularLocation>
        <location evidence="1">Cell membrane</location>
        <topology evidence="1">Multi-pass membrane protein</topology>
    </subcellularLocation>
</comment>
<dbReference type="PANTHER" id="PTHR23513">
    <property type="entry name" value="INTEGRAL MEMBRANE EFFLUX PROTEIN-RELATED"/>
    <property type="match status" value="1"/>
</dbReference>
<dbReference type="Proteomes" id="UP000580910">
    <property type="component" value="Unassembled WGS sequence"/>
</dbReference>
<feature type="transmembrane region" description="Helical" evidence="7">
    <location>
        <begin position="142"/>
        <end position="163"/>
    </location>
</feature>
<keyword evidence="2" id="KW-0813">Transport</keyword>
<evidence type="ECO:0000256" key="4">
    <source>
        <dbReference type="ARBA" id="ARBA00022692"/>
    </source>
</evidence>
<dbReference type="GO" id="GO:0005886">
    <property type="term" value="C:plasma membrane"/>
    <property type="evidence" value="ECO:0007669"/>
    <property type="project" value="UniProtKB-SubCell"/>
</dbReference>
<proteinExistence type="predicted"/>
<dbReference type="SUPFAM" id="SSF103473">
    <property type="entry name" value="MFS general substrate transporter"/>
    <property type="match status" value="1"/>
</dbReference>
<keyword evidence="3" id="KW-1003">Cell membrane</keyword>
<dbReference type="Pfam" id="PF05977">
    <property type="entry name" value="MFS_3"/>
    <property type="match status" value="1"/>
</dbReference>
<evidence type="ECO:0000256" key="5">
    <source>
        <dbReference type="ARBA" id="ARBA00022989"/>
    </source>
</evidence>
<dbReference type="Gene3D" id="1.20.1250.20">
    <property type="entry name" value="MFS general substrate transporter like domains"/>
    <property type="match status" value="1"/>
</dbReference>
<evidence type="ECO:0000256" key="7">
    <source>
        <dbReference type="SAM" id="Phobius"/>
    </source>
</evidence>
<dbReference type="InterPro" id="IPR010290">
    <property type="entry name" value="TM_effector"/>
</dbReference>